<dbReference type="AlphaFoldDB" id="A0A4V5ZPA4"/>
<evidence type="ECO:0000256" key="1">
    <source>
        <dbReference type="SAM" id="MobiDB-lite"/>
    </source>
</evidence>
<reference evidence="2 3" key="1">
    <citation type="submission" date="2019-04" db="EMBL/GenBank/DDBJ databases">
        <title>Natronomonas sp. F20-122 a newhaloarchaeon isolated from a saline saltern of Isla Bacuta, Huelva, Spain.</title>
        <authorList>
            <person name="Duran-Viseras A."/>
            <person name="Sanchez-Porro C."/>
            <person name="Ventosa A."/>
        </authorList>
    </citation>
    <scope>NUCLEOTIDE SEQUENCE [LARGE SCALE GENOMIC DNA]</scope>
    <source>
        <strain evidence="2 3">F20-122</strain>
    </source>
</reference>
<protein>
    <submittedName>
        <fullName evidence="2">Uncharacterized protein</fullName>
    </submittedName>
</protein>
<dbReference type="EMBL" id="QKNX01000001">
    <property type="protein sequence ID" value="TKR28313.1"/>
    <property type="molecule type" value="Genomic_DNA"/>
</dbReference>
<name>A0A4V5ZPA4_9EURY</name>
<gene>
    <name evidence="2" type="ORF">DM868_04395</name>
</gene>
<keyword evidence="3" id="KW-1185">Reference proteome</keyword>
<evidence type="ECO:0000313" key="2">
    <source>
        <dbReference type="EMBL" id="TKR28313.1"/>
    </source>
</evidence>
<dbReference type="OrthoDB" id="228253at2157"/>
<organism evidence="2 3">
    <name type="scientific">Natronomonas salsuginis</name>
    <dbReference type="NCBI Taxonomy" id="2217661"/>
    <lineage>
        <taxon>Archaea</taxon>
        <taxon>Methanobacteriati</taxon>
        <taxon>Methanobacteriota</taxon>
        <taxon>Stenosarchaea group</taxon>
        <taxon>Halobacteria</taxon>
        <taxon>Halobacteriales</taxon>
        <taxon>Natronomonadaceae</taxon>
        <taxon>Natronomonas</taxon>
    </lineage>
</organism>
<sequence length="139" mass="15600">MATERWLSRPLSELVRSVAFSVAESQEALDRRSARVQRDLERALADDELDYAVDASWLRFSEVEADLRITVSIEGEEITDDRGTVRGYRPRLNAAPLSPRTRSAHDVNAEIASDVRFRLAPSVPERIDPTGPGPERTEP</sequence>
<accession>A0A4V5ZPA4</accession>
<evidence type="ECO:0000313" key="3">
    <source>
        <dbReference type="Proteomes" id="UP000308037"/>
    </source>
</evidence>
<comment type="caution">
    <text evidence="2">The sequence shown here is derived from an EMBL/GenBank/DDBJ whole genome shotgun (WGS) entry which is preliminary data.</text>
</comment>
<dbReference type="RefSeq" id="WP_137275615.1">
    <property type="nucleotide sequence ID" value="NZ_QKNX01000001.1"/>
</dbReference>
<feature type="region of interest" description="Disordered" evidence="1">
    <location>
        <begin position="120"/>
        <end position="139"/>
    </location>
</feature>
<proteinExistence type="predicted"/>
<feature type="region of interest" description="Disordered" evidence="1">
    <location>
        <begin position="82"/>
        <end position="104"/>
    </location>
</feature>
<dbReference type="Proteomes" id="UP000308037">
    <property type="component" value="Unassembled WGS sequence"/>
</dbReference>